<dbReference type="AlphaFoldDB" id="A0A7C3EEU3"/>
<dbReference type="Gene3D" id="3.50.50.60">
    <property type="entry name" value="FAD/NAD(P)-binding domain"/>
    <property type="match status" value="2"/>
</dbReference>
<dbReference type="NCBIfam" id="TIGR03315">
    <property type="entry name" value="Se_ygfK"/>
    <property type="match status" value="1"/>
</dbReference>
<comment type="caution">
    <text evidence="5">The sequence shown here is derived from an EMBL/GenBank/DDBJ whole genome shotgun (WGS) entry which is preliminary data.</text>
</comment>
<dbReference type="InterPro" id="IPR028261">
    <property type="entry name" value="DPD_II"/>
</dbReference>
<dbReference type="PROSITE" id="PS51379">
    <property type="entry name" value="4FE4S_FER_2"/>
    <property type="match status" value="1"/>
</dbReference>
<dbReference type="Gene3D" id="1.10.1060.10">
    <property type="entry name" value="Alpha-helical ferredoxin"/>
    <property type="match status" value="1"/>
</dbReference>
<dbReference type="PRINTS" id="PR00469">
    <property type="entry name" value="PNDRDTASEII"/>
</dbReference>
<dbReference type="EMBL" id="DSVL01000451">
    <property type="protein sequence ID" value="HFH30730.1"/>
    <property type="molecule type" value="Genomic_DNA"/>
</dbReference>
<evidence type="ECO:0000256" key="3">
    <source>
        <dbReference type="ARBA" id="ARBA00023014"/>
    </source>
</evidence>
<dbReference type="PANTHER" id="PTHR42783:SF3">
    <property type="entry name" value="GLUTAMATE SYNTHASE [NADPH] SMALL CHAIN-RELATED"/>
    <property type="match status" value="1"/>
</dbReference>
<dbReference type="InterPro" id="IPR009051">
    <property type="entry name" value="Helical_ferredxn"/>
</dbReference>
<dbReference type="Pfam" id="PF07992">
    <property type="entry name" value="Pyr_redox_2"/>
    <property type="match status" value="1"/>
</dbReference>
<organism evidence="5">
    <name type="scientific">Gracilinema caldarium</name>
    <dbReference type="NCBI Taxonomy" id="215591"/>
    <lineage>
        <taxon>Bacteria</taxon>
        <taxon>Pseudomonadati</taxon>
        <taxon>Spirochaetota</taxon>
        <taxon>Spirochaetia</taxon>
        <taxon>Spirochaetales</taxon>
        <taxon>Breznakiellaceae</taxon>
        <taxon>Gracilinema</taxon>
    </lineage>
</organism>
<dbReference type="GO" id="GO:0016491">
    <property type="term" value="F:oxidoreductase activity"/>
    <property type="evidence" value="ECO:0007669"/>
    <property type="project" value="InterPro"/>
</dbReference>
<dbReference type="PRINTS" id="PR00368">
    <property type="entry name" value="FADPNR"/>
</dbReference>
<reference evidence="5" key="1">
    <citation type="journal article" date="2020" name="mSystems">
        <title>Genome- and Community-Level Interaction Insights into Carbon Utilization and Element Cycling Functions of Hydrothermarchaeota in Hydrothermal Sediment.</title>
        <authorList>
            <person name="Zhou Z."/>
            <person name="Liu Y."/>
            <person name="Xu W."/>
            <person name="Pan J."/>
            <person name="Luo Z.H."/>
            <person name="Li M."/>
        </authorList>
    </citation>
    <scope>NUCLEOTIDE SEQUENCE [LARGE SCALE GENOMIC DNA]</scope>
    <source>
        <strain evidence="5">SpSt-503</strain>
    </source>
</reference>
<keyword evidence="2" id="KW-0408">Iron</keyword>
<dbReference type="InterPro" id="IPR023753">
    <property type="entry name" value="FAD/NAD-binding_dom"/>
</dbReference>
<evidence type="ECO:0000256" key="1">
    <source>
        <dbReference type="ARBA" id="ARBA00022723"/>
    </source>
</evidence>
<sequence>MKPQSMKETLDRIAGEWLKKQSIYDIPAETIHRVISLEQASPGVPVHGVPVTIPLGPAAGPHTQLSGNMIAAWACGSRVFELKTVQKLDSLEIDKPCIDALDEGYNVEWSTELSLDSALQEYIKAWILLRILGALLSEKPGNFIFNMSLGYTLEGIKTAKMDAFIEGMRRPATLPFWQKALEETERALQERQFEEAFGTQAIRRARASVAAFRDGRYDWPVHSVTLSTMHGCPPEEMEAIGRYLLAEKGFDTYIKLNPTLLGYEEVRHILDSTGWNRIELSPETFAKDLQYTAALELLATLHRVAQEHHRIFSVKLSNTLANHNPGDRLPGSERYMSGRPLFPITISLAAKLARDLKVPLDFSYCGGISSHNAKECLKAGLAPLTLATEILKPGGYLRLEPIAREMIRALSGGIPAYPSAEKLSDLAKQALKDPYYRGDYKQGHTHISKKLPATDCFAAPCVAACPAHQEAPRYIKALAKGDAEQALAIVLRDNPLPHITGVLCDHVCMTNCSRVDYEGPVQIRAVKLETARTAKAPGITASSLANQSKNPAKVAIWGAGPGGLACAYFLAQAHIPATIFDRSSEIGGIPSRIIPRFRISRADILADIERIKALGVQFSLNAPSAPDWEALQRDGYTALVIATGATKGKILELEGKGVPQVHALEFLEGAHEKASTYQNIKSVAVVGGGNTAMDAARIAIRLPGKPSVHILYRRSLDEMPADREEFQAALADGVQYHPLSLPEAIVQPGLLRIRTMRLGQKDEGGRRQPEPTDTTWNLACDLLISAIGELPDPDLFAKLGIPLIQGGPKQGLPQVDERTMKSQTPGVFVIGDARRGPASIISAEADGRDAAFAIIRSLGKEPERLALPKLRIDREALSRRGELLESLTPDNPDFAEREADRCLSCGAACLRCVEVCPNRANIALPISEQRENPVQGHPVQAQPVQQGLQIIHIDDLCNQCGNCGFFCPYDGNPYEEKPTLFSNAAALEQSTNPGFVFLNPGKQPAILYRPAQPGTTGEASLEKLDFEAWKTRTATDPLLFLAWQIFTEHSYLIPLQREDL</sequence>
<evidence type="ECO:0000313" key="5">
    <source>
        <dbReference type="EMBL" id="HFH30730.1"/>
    </source>
</evidence>
<dbReference type="GO" id="GO:0051536">
    <property type="term" value="F:iron-sulfur cluster binding"/>
    <property type="evidence" value="ECO:0007669"/>
    <property type="project" value="UniProtKB-KW"/>
</dbReference>
<dbReference type="InterPro" id="IPR017701">
    <property type="entry name" value="Se_rdtase_YgfK"/>
</dbReference>
<protein>
    <submittedName>
        <fullName evidence="5">Putative selenate reductase subunit YgfK</fullName>
    </submittedName>
</protein>
<dbReference type="InterPro" id="IPR017900">
    <property type="entry name" value="4Fe4S_Fe_S_CS"/>
</dbReference>
<keyword evidence="1" id="KW-0479">Metal-binding</keyword>
<dbReference type="GO" id="GO:0046872">
    <property type="term" value="F:metal ion binding"/>
    <property type="evidence" value="ECO:0007669"/>
    <property type="project" value="UniProtKB-KW"/>
</dbReference>
<feature type="domain" description="4Fe-4S ferredoxin-type" evidence="4">
    <location>
        <begin position="948"/>
        <end position="977"/>
    </location>
</feature>
<dbReference type="SUPFAM" id="SSF51971">
    <property type="entry name" value="Nucleotide-binding domain"/>
    <property type="match status" value="1"/>
</dbReference>
<evidence type="ECO:0000259" key="4">
    <source>
        <dbReference type="PROSITE" id="PS51379"/>
    </source>
</evidence>
<name>A0A7C3EEU3_9SPIR</name>
<dbReference type="Pfam" id="PF14691">
    <property type="entry name" value="Fer4_20"/>
    <property type="match status" value="1"/>
</dbReference>
<evidence type="ECO:0000256" key="2">
    <source>
        <dbReference type="ARBA" id="ARBA00023004"/>
    </source>
</evidence>
<dbReference type="SUPFAM" id="SSF46548">
    <property type="entry name" value="alpha-helical ferredoxin"/>
    <property type="match status" value="2"/>
</dbReference>
<dbReference type="SUPFAM" id="SSF51395">
    <property type="entry name" value="FMN-linked oxidoreductases"/>
    <property type="match status" value="1"/>
</dbReference>
<proteinExistence type="predicted"/>
<dbReference type="PANTHER" id="PTHR42783">
    <property type="entry name" value="GLUTAMATE SYNTHASE [NADPH] SMALL CHAIN"/>
    <property type="match status" value="1"/>
</dbReference>
<gene>
    <name evidence="5" type="primary">ygfK</name>
    <name evidence="5" type="ORF">ENS59_14675</name>
</gene>
<dbReference type="PROSITE" id="PS00198">
    <property type="entry name" value="4FE4S_FER_1"/>
    <property type="match status" value="1"/>
</dbReference>
<dbReference type="InterPro" id="IPR017896">
    <property type="entry name" value="4Fe4S_Fe-S-bd"/>
</dbReference>
<keyword evidence="3" id="KW-0411">Iron-sulfur</keyword>
<accession>A0A7C3EEU3</accession>
<dbReference type="InterPro" id="IPR036188">
    <property type="entry name" value="FAD/NAD-bd_sf"/>
</dbReference>